<keyword evidence="2" id="KW-0812">Transmembrane</keyword>
<organism evidence="4 5">
    <name type="scientific">Durio zibethinus</name>
    <name type="common">Durian</name>
    <dbReference type="NCBI Taxonomy" id="66656"/>
    <lineage>
        <taxon>Eukaryota</taxon>
        <taxon>Viridiplantae</taxon>
        <taxon>Streptophyta</taxon>
        <taxon>Embryophyta</taxon>
        <taxon>Tracheophyta</taxon>
        <taxon>Spermatophyta</taxon>
        <taxon>Magnoliopsida</taxon>
        <taxon>eudicotyledons</taxon>
        <taxon>Gunneridae</taxon>
        <taxon>Pentapetalae</taxon>
        <taxon>rosids</taxon>
        <taxon>malvids</taxon>
        <taxon>Malvales</taxon>
        <taxon>Malvaceae</taxon>
        <taxon>Helicteroideae</taxon>
        <taxon>Durio</taxon>
    </lineage>
</organism>
<proteinExistence type="predicted"/>
<feature type="compositionally biased region" description="Polar residues" evidence="1">
    <location>
        <begin position="91"/>
        <end position="102"/>
    </location>
</feature>
<dbReference type="GeneID" id="111306156"/>
<evidence type="ECO:0000256" key="2">
    <source>
        <dbReference type="SAM" id="Phobius"/>
    </source>
</evidence>
<dbReference type="PANTHER" id="PTHR35301:SF1">
    <property type="entry name" value="CLAVATA3_ESR (CLE)-RELATED PROTEIN 41-RELATED"/>
    <property type="match status" value="1"/>
</dbReference>
<keyword evidence="4" id="KW-1185">Reference proteome</keyword>
<feature type="chain" id="PRO_5028462137" evidence="3">
    <location>
        <begin position="22"/>
        <end position="134"/>
    </location>
</feature>
<evidence type="ECO:0000256" key="3">
    <source>
        <dbReference type="SAM" id="SignalP"/>
    </source>
</evidence>
<gene>
    <name evidence="5" type="primary">LOC111306156</name>
</gene>
<name>A0A6P6A4S1_DURZI</name>
<accession>A0A6P6A4S1</accession>
<keyword evidence="2" id="KW-1133">Transmembrane helix</keyword>
<dbReference type="RefSeq" id="XP_022759797.1">
    <property type="nucleotide sequence ID" value="XM_022904062.1"/>
</dbReference>
<feature type="region of interest" description="Disordered" evidence="1">
    <location>
        <begin position="82"/>
        <end position="134"/>
    </location>
</feature>
<feature type="transmembrane region" description="Helical" evidence="2">
    <location>
        <begin position="37"/>
        <end position="54"/>
    </location>
</feature>
<evidence type="ECO:0000256" key="1">
    <source>
        <dbReference type="SAM" id="MobiDB-lite"/>
    </source>
</evidence>
<dbReference type="PANTHER" id="PTHR35301">
    <property type="entry name" value="CLAVATA3/ESR (CLE)-RELATED PROTEIN 41-RELATED"/>
    <property type="match status" value="1"/>
</dbReference>
<feature type="signal peptide" evidence="3">
    <location>
        <begin position="1"/>
        <end position="21"/>
    </location>
</feature>
<protein>
    <submittedName>
        <fullName evidence="5">CLAVATA3/ESR (CLE)-related protein 41-like</fullName>
    </submittedName>
</protein>
<dbReference type="GO" id="GO:0010089">
    <property type="term" value="P:xylem development"/>
    <property type="evidence" value="ECO:0007669"/>
    <property type="project" value="InterPro"/>
</dbReference>
<dbReference type="GO" id="GO:0033612">
    <property type="term" value="F:receptor serine/threonine kinase binding"/>
    <property type="evidence" value="ECO:0007669"/>
    <property type="project" value="InterPro"/>
</dbReference>
<dbReference type="InterPro" id="IPR037495">
    <property type="entry name" value="CLE41/42/44"/>
</dbReference>
<reference evidence="5" key="1">
    <citation type="submission" date="2025-08" db="UniProtKB">
        <authorList>
            <consortium name="RefSeq"/>
        </authorList>
    </citation>
    <scope>IDENTIFICATION</scope>
    <source>
        <tissue evidence="5">Fruit stalk</tissue>
    </source>
</reference>
<dbReference type="GO" id="GO:0048046">
    <property type="term" value="C:apoplast"/>
    <property type="evidence" value="ECO:0007669"/>
    <property type="project" value="TreeGrafter"/>
</dbReference>
<keyword evidence="2" id="KW-0472">Membrane</keyword>
<keyword evidence="3" id="KW-0732">Signal</keyword>
<evidence type="ECO:0000313" key="5">
    <source>
        <dbReference type="RefSeq" id="XP_022759797.1"/>
    </source>
</evidence>
<dbReference type="AlphaFoldDB" id="A0A6P6A4S1"/>
<dbReference type="Proteomes" id="UP000515121">
    <property type="component" value="Unplaced"/>
</dbReference>
<dbReference type="KEGG" id="dzi:111306156"/>
<evidence type="ECO:0000313" key="4">
    <source>
        <dbReference type="Proteomes" id="UP000515121"/>
    </source>
</evidence>
<sequence length="134" mass="14570">MDIEPLWALGGWLFLFLDCMAAPKSPSTASETYAKSHSLLLFLTLFFIFLLLLNPTTNPIAMNSSNVTPSIPFRRLLLDTSSSKSTSSATNLHPKQTQNVHTSSSSSSSSKSSRRQFGAEAHEVPSGPNPISNR</sequence>